<evidence type="ECO:0000256" key="1">
    <source>
        <dbReference type="ARBA" id="ARBA00023186"/>
    </source>
</evidence>
<proteinExistence type="predicted"/>
<protein>
    <submittedName>
        <fullName evidence="3">Nucleotide exchange factor GrpE</fullName>
    </submittedName>
</protein>
<sequence>MGDTAEAETAEEAPDSESGRAAELTELTGAVRALTEQVQAHHARAEARERVIDQLHAEVQRLRAGEQEIVLRPVVTDLQNLRTDLLRQSRTLPPDVGRDQIAGLLESFALTAELALERCGIVPVRPEIGAAFSAREHKAIKAVEAVHADEDGTIAEIVADGYQDIRTERILAAARVHVRRWTEPADEHQPEGSTDA</sequence>
<evidence type="ECO:0000313" key="4">
    <source>
        <dbReference type="Proteomes" id="UP001595764"/>
    </source>
</evidence>
<gene>
    <name evidence="3" type="primary">grpE</name>
    <name evidence="3" type="ORF">ACFORO_36235</name>
</gene>
<dbReference type="RefSeq" id="WP_377871821.1">
    <property type="nucleotide sequence ID" value="NZ_JBHMAY010000034.1"/>
</dbReference>
<comment type="caution">
    <text evidence="3">The sequence shown here is derived from an EMBL/GenBank/DDBJ whole genome shotgun (WGS) entry which is preliminary data.</text>
</comment>
<dbReference type="Pfam" id="PF01025">
    <property type="entry name" value="GrpE"/>
    <property type="match status" value="1"/>
</dbReference>
<reference evidence="4" key="1">
    <citation type="journal article" date="2019" name="Int. J. Syst. Evol. Microbiol.">
        <title>The Global Catalogue of Microorganisms (GCM) 10K type strain sequencing project: providing services to taxonomists for standard genome sequencing and annotation.</title>
        <authorList>
            <consortium name="The Broad Institute Genomics Platform"/>
            <consortium name="The Broad Institute Genome Sequencing Center for Infectious Disease"/>
            <person name="Wu L."/>
            <person name="Ma J."/>
        </authorList>
    </citation>
    <scope>NUCLEOTIDE SEQUENCE [LARGE SCALE GENOMIC DNA]</scope>
    <source>
        <strain evidence="4">CGMCC 4.7682</strain>
    </source>
</reference>
<feature type="region of interest" description="Disordered" evidence="2">
    <location>
        <begin position="1"/>
        <end position="21"/>
    </location>
</feature>
<feature type="compositionally biased region" description="Acidic residues" evidence="2">
    <location>
        <begin position="1"/>
        <end position="15"/>
    </location>
</feature>
<accession>A0ABV7QUX2</accession>
<evidence type="ECO:0000313" key="3">
    <source>
        <dbReference type="EMBL" id="MFC3515657.1"/>
    </source>
</evidence>
<organism evidence="3 4">
    <name type="scientific">Amycolatopsis halotolerans</name>
    <dbReference type="NCBI Taxonomy" id="330083"/>
    <lineage>
        <taxon>Bacteria</taxon>
        <taxon>Bacillati</taxon>
        <taxon>Actinomycetota</taxon>
        <taxon>Actinomycetes</taxon>
        <taxon>Pseudonocardiales</taxon>
        <taxon>Pseudonocardiaceae</taxon>
        <taxon>Amycolatopsis</taxon>
    </lineage>
</organism>
<dbReference type="InterPro" id="IPR009012">
    <property type="entry name" value="GrpE_head"/>
</dbReference>
<dbReference type="Proteomes" id="UP001595764">
    <property type="component" value="Unassembled WGS sequence"/>
</dbReference>
<dbReference type="InterPro" id="IPR000740">
    <property type="entry name" value="GrpE"/>
</dbReference>
<evidence type="ECO:0000256" key="2">
    <source>
        <dbReference type="SAM" id="MobiDB-lite"/>
    </source>
</evidence>
<dbReference type="Gene3D" id="2.30.22.10">
    <property type="entry name" value="Head domain of nucleotide exchange factor GrpE"/>
    <property type="match status" value="1"/>
</dbReference>
<name>A0ABV7QUX2_9PSEU</name>
<keyword evidence="1" id="KW-0143">Chaperone</keyword>
<dbReference type="EMBL" id="JBHRWI010000052">
    <property type="protein sequence ID" value="MFC3515657.1"/>
    <property type="molecule type" value="Genomic_DNA"/>
</dbReference>
<keyword evidence="4" id="KW-1185">Reference proteome</keyword>